<dbReference type="InterPro" id="IPR032466">
    <property type="entry name" value="Metal_Hydrolase"/>
</dbReference>
<keyword evidence="2" id="KW-0479">Metal-binding</keyword>
<dbReference type="Gene3D" id="3.20.20.140">
    <property type="entry name" value="Metal-dependent hydrolases"/>
    <property type="match status" value="1"/>
</dbReference>
<evidence type="ECO:0000313" key="7">
    <source>
        <dbReference type="Proteomes" id="UP000298179"/>
    </source>
</evidence>
<protein>
    <submittedName>
        <fullName evidence="6">8-oxoguanine deaminase</fullName>
        <ecNumber evidence="6">3.5.4.32</ecNumber>
    </submittedName>
</protein>
<keyword evidence="4" id="KW-0862">Zinc</keyword>
<dbReference type="RefSeq" id="WP_134761952.1">
    <property type="nucleotide sequence ID" value="NZ_SOZD01000003.1"/>
</dbReference>
<dbReference type="SUPFAM" id="SSF51338">
    <property type="entry name" value="Composite domain of metallo-dependent hydrolases"/>
    <property type="match status" value="2"/>
</dbReference>
<gene>
    <name evidence="6" type="ORF">E3C22_10320</name>
</gene>
<comment type="similarity">
    <text evidence="1">Belongs to the metallo-dependent hydrolases superfamily. ATZ/TRZ family.</text>
</comment>
<dbReference type="PANTHER" id="PTHR43794">
    <property type="entry name" value="AMINOHYDROLASE SSNA-RELATED"/>
    <property type="match status" value="1"/>
</dbReference>
<dbReference type="FunFam" id="3.20.20.140:FF:000014">
    <property type="entry name" value="5-methylthioadenosine/S-adenosylhomocysteine deaminase"/>
    <property type="match status" value="1"/>
</dbReference>
<dbReference type="GO" id="GO:0046872">
    <property type="term" value="F:metal ion binding"/>
    <property type="evidence" value="ECO:0007669"/>
    <property type="project" value="UniProtKB-KW"/>
</dbReference>
<sequence>MASQSNGQAGDGAATGGARRLWLKQPLAILAEGAEGGIVVEGGRIAELVPAGATPAQPVDATFDASRHVVLPGLINTHHHFYQTLTRAHPAAIDKELFPWLTSLYPIWGRLDPESLRLAARLALTELLMSGCTTAADHHYLFPEGLDDAIDIEVEEARALGIRVTLTRGSMDLSEKDGGLPPDHVVQDADTILADSERLLHRHHDRSEDAMVQIALAPCSPFSSTKALMRETASLAERHDCRLHTHLGETEDENRFCEETFGCRPLDYLEDVGWLGPRTWLAHGIHFTTEECAKLGHHKVGVCHCPASNAVLASGFCQVSDLQAAGAPVGLGVDGSASNDGSNMIAELRNALMVQRLRTRSAAAFTARDAIQLATTGSAACLGRPELGRIAVGAQADLALFTLDELRFSGAHDKIAALVLCGAQGADRVMVAGRWRVEDGMPSGVDVAALREAHGRASLRFR</sequence>
<dbReference type="OrthoDB" id="9796020at2"/>
<evidence type="ECO:0000256" key="3">
    <source>
        <dbReference type="ARBA" id="ARBA00022801"/>
    </source>
</evidence>
<name>A0A4Y8RJZ7_9HYPH</name>
<dbReference type="InterPro" id="IPR006680">
    <property type="entry name" value="Amidohydro-rel"/>
</dbReference>
<reference evidence="6 7" key="1">
    <citation type="submission" date="2019-03" db="EMBL/GenBank/DDBJ databases">
        <title>Jiella endophytica sp. nov., a novel endophytic bacterium isolated from root of Ficus microcarpa Linn. f.</title>
        <authorList>
            <person name="Tuo L."/>
        </authorList>
    </citation>
    <scope>NUCLEOTIDE SEQUENCE [LARGE SCALE GENOMIC DNA]</scope>
    <source>
        <strain evidence="6 7">CBS5Q-3</strain>
    </source>
</reference>
<dbReference type="Pfam" id="PF01979">
    <property type="entry name" value="Amidohydro_1"/>
    <property type="match status" value="1"/>
</dbReference>
<dbReference type="SUPFAM" id="SSF51556">
    <property type="entry name" value="Metallo-dependent hydrolases"/>
    <property type="match status" value="1"/>
</dbReference>
<dbReference type="GO" id="GO:0102127">
    <property type="term" value="F:8-oxoguanine deaminase activity"/>
    <property type="evidence" value="ECO:0007669"/>
    <property type="project" value="UniProtKB-EC"/>
</dbReference>
<evidence type="ECO:0000313" key="6">
    <source>
        <dbReference type="EMBL" id="TFF22851.1"/>
    </source>
</evidence>
<dbReference type="NCBIfam" id="NF006055">
    <property type="entry name" value="PRK08203.1"/>
    <property type="match status" value="1"/>
</dbReference>
<dbReference type="Gene3D" id="2.30.40.10">
    <property type="entry name" value="Urease, subunit C, domain 1"/>
    <property type="match status" value="1"/>
</dbReference>
<keyword evidence="3 6" id="KW-0378">Hydrolase</keyword>
<dbReference type="InterPro" id="IPR050287">
    <property type="entry name" value="MTA/SAH_deaminase"/>
</dbReference>
<evidence type="ECO:0000256" key="1">
    <source>
        <dbReference type="ARBA" id="ARBA00006745"/>
    </source>
</evidence>
<accession>A0A4Y8RJZ7</accession>
<dbReference type="AlphaFoldDB" id="A0A4Y8RJZ7"/>
<dbReference type="InterPro" id="IPR011059">
    <property type="entry name" value="Metal-dep_hydrolase_composite"/>
</dbReference>
<dbReference type="GO" id="GO:0019239">
    <property type="term" value="F:deaminase activity"/>
    <property type="evidence" value="ECO:0007669"/>
    <property type="project" value="UniProtKB-ARBA"/>
</dbReference>
<dbReference type="Proteomes" id="UP000298179">
    <property type="component" value="Unassembled WGS sequence"/>
</dbReference>
<dbReference type="EC" id="3.5.4.32" evidence="6"/>
<evidence type="ECO:0000259" key="5">
    <source>
        <dbReference type="Pfam" id="PF01979"/>
    </source>
</evidence>
<dbReference type="PANTHER" id="PTHR43794:SF11">
    <property type="entry name" value="AMIDOHYDROLASE-RELATED DOMAIN-CONTAINING PROTEIN"/>
    <property type="match status" value="1"/>
</dbReference>
<dbReference type="CDD" id="cd01298">
    <property type="entry name" value="ATZ_TRZ_like"/>
    <property type="match status" value="1"/>
</dbReference>
<evidence type="ECO:0000256" key="4">
    <source>
        <dbReference type="ARBA" id="ARBA00022833"/>
    </source>
</evidence>
<comment type="caution">
    <text evidence="6">The sequence shown here is derived from an EMBL/GenBank/DDBJ whole genome shotgun (WGS) entry which is preliminary data.</text>
</comment>
<feature type="domain" description="Amidohydrolase-related" evidence="5">
    <location>
        <begin position="69"/>
        <end position="435"/>
    </location>
</feature>
<evidence type="ECO:0000256" key="2">
    <source>
        <dbReference type="ARBA" id="ARBA00022723"/>
    </source>
</evidence>
<organism evidence="6 7">
    <name type="scientific">Jiella endophytica</name>
    <dbReference type="NCBI Taxonomy" id="2558362"/>
    <lineage>
        <taxon>Bacteria</taxon>
        <taxon>Pseudomonadati</taxon>
        <taxon>Pseudomonadota</taxon>
        <taxon>Alphaproteobacteria</taxon>
        <taxon>Hyphomicrobiales</taxon>
        <taxon>Aurantimonadaceae</taxon>
        <taxon>Jiella</taxon>
    </lineage>
</organism>
<dbReference type="EMBL" id="SOZD01000003">
    <property type="protein sequence ID" value="TFF22851.1"/>
    <property type="molecule type" value="Genomic_DNA"/>
</dbReference>
<keyword evidence="7" id="KW-1185">Reference proteome</keyword>
<proteinExistence type="inferred from homology"/>